<dbReference type="PANTHER" id="PTHR47447:SF23">
    <property type="entry name" value="PENTACOTRIPEPTIDE-REPEAT REGION OF PRORP DOMAIN-CONTAINING PROTEIN"/>
    <property type="match status" value="1"/>
</dbReference>
<comment type="caution">
    <text evidence="7">The sequence shown here is derived from an EMBL/GenBank/DDBJ whole genome shotgun (WGS) entry which is preliminary data.</text>
</comment>
<evidence type="ECO:0000256" key="1">
    <source>
        <dbReference type="ARBA" id="ARBA00006192"/>
    </source>
</evidence>
<dbReference type="InterPro" id="IPR011990">
    <property type="entry name" value="TPR-like_helical_dom_sf"/>
</dbReference>
<name>A0AA40C7V1_9PEZI</name>
<evidence type="ECO:0000313" key="7">
    <source>
        <dbReference type="EMBL" id="KAK0628417.1"/>
    </source>
</evidence>
<evidence type="ECO:0000256" key="3">
    <source>
        <dbReference type="ARBA" id="ARBA00044493"/>
    </source>
</evidence>
<dbReference type="Gene3D" id="1.25.40.10">
    <property type="entry name" value="Tetratricopeptide repeat domain"/>
    <property type="match status" value="1"/>
</dbReference>
<protein>
    <recommendedName>
        <fullName evidence="9">Pentatricopeptide repeat protein</fullName>
    </recommendedName>
</protein>
<evidence type="ECO:0000313" key="8">
    <source>
        <dbReference type="Proteomes" id="UP001174934"/>
    </source>
</evidence>
<evidence type="ECO:0000256" key="6">
    <source>
        <dbReference type="SAM" id="MobiDB-lite"/>
    </source>
</evidence>
<evidence type="ECO:0000256" key="4">
    <source>
        <dbReference type="ARBA" id="ARBA00044511"/>
    </source>
</evidence>
<dbReference type="Proteomes" id="UP001174934">
    <property type="component" value="Unassembled WGS sequence"/>
</dbReference>
<comment type="subunit">
    <text evidence="4">Binds to mitochondrial small subunit 15S rRNA.</text>
</comment>
<comment type="similarity">
    <text evidence="1">Belongs to the CCM1 family.</text>
</comment>
<dbReference type="PANTHER" id="PTHR47447">
    <property type="entry name" value="OS03G0856100 PROTEIN"/>
    <property type="match status" value="1"/>
</dbReference>
<keyword evidence="8" id="KW-1185">Reference proteome</keyword>
<keyword evidence="2" id="KW-0677">Repeat</keyword>
<dbReference type="PROSITE" id="PS51375">
    <property type="entry name" value="PPR"/>
    <property type="match status" value="1"/>
</dbReference>
<accession>A0AA40C7V1</accession>
<evidence type="ECO:0000256" key="5">
    <source>
        <dbReference type="PROSITE-ProRule" id="PRU00708"/>
    </source>
</evidence>
<feature type="repeat" description="PPR" evidence="5">
    <location>
        <begin position="599"/>
        <end position="633"/>
    </location>
</feature>
<proteinExistence type="inferred from homology"/>
<dbReference type="EMBL" id="JAULSR010000002">
    <property type="protein sequence ID" value="KAK0628417.1"/>
    <property type="molecule type" value="Genomic_DNA"/>
</dbReference>
<gene>
    <name evidence="7" type="ORF">B0T17DRAFT_487167</name>
</gene>
<evidence type="ECO:0008006" key="9">
    <source>
        <dbReference type="Google" id="ProtNLM"/>
    </source>
</evidence>
<comment type="function">
    <text evidence="3">Regulates mitochondrial small subunit maturation by controlling 15S rRNA 5'-end processing. Localizes to the 5' precursor of the 15S rRNA in a position that is subsequently occupied by mS47 in the mature yeast mtSSU. Uses structure and sequence-specific RNA recognition, binding to a single-stranded region of the precursor and specifically recognizing bases -6 to -1. The exchange of Ccm1 for mS47 is coupled to the irreversible removal of precursor rRNA that is accompanied by conformational changes of the mitoribosomal proteins uS5m and mS26. These conformational changes signal completion of 5'-end rRNA processing through protection of the mature 5'-end of the 15S rRNA and stabilization of mS47. The removal of the 5' precursor together with the dissociation of Ccm1 may be catalyzed by the 5'-3' exoribonuclease Pet127. Involved in the specific removal of group I introns in mitochondrial encoded transcripts.</text>
</comment>
<dbReference type="AlphaFoldDB" id="A0AA40C7V1"/>
<dbReference type="InterPro" id="IPR002885">
    <property type="entry name" value="PPR_rpt"/>
</dbReference>
<feature type="region of interest" description="Disordered" evidence="6">
    <location>
        <begin position="527"/>
        <end position="554"/>
    </location>
</feature>
<organism evidence="7 8">
    <name type="scientific">Bombardia bombarda</name>
    <dbReference type="NCBI Taxonomy" id="252184"/>
    <lineage>
        <taxon>Eukaryota</taxon>
        <taxon>Fungi</taxon>
        <taxon>Dikarya</taxon>
        <taxon>Ascomycota</taxon>
        <taxon>Pezizomycotina</taxon>
        <taxon>Sordariomycetes</taxon>
        <taxon>Sordariomycetidae</taxon>
        <taxon>Sordariales</taxon>
        <taxon>Lasiosphaeriaceae</taxon>
        <taxon>Bombardia</taxon>
    </lineage>
</organism>
<reference evidence="7" key="1">
    <citation type="submission" date="2023-06" db="EMBL/GenBank/DDBJ databases">
        <title>Genome-scale phylogeny and comparative genomics of the fungal order Sordariales.</title>
        <authorList>
            <consortium name="Lawrence Berkeley National Laboratory"/>
            <person name="Hensen N."/>
            <person name="Bonometti L."/>
            <person name="Westerberg I."/>
            <person name="Brannstrom I.O."/>
            <person name="Guillou S."/>
            <person name="Cros-Aarteil S."/>
            <person name="Calhoun S."/>
            <person name="Haridas S."/>
            <person name="Kuo A."/>
            <person name="Mondo S."/>
            <person name="Pangilinan J."/>
            <person name="Riley R."/>
            <person name="LaButti K."/>
            <person name="Andreopoulos B."/>
            <person name="Lipzen A."/>
            <person name="Chen C."/>
            <person name="Yanf M."/>
            <person name="Daum C."/>
            <person name="Ng V."/>
            <person name="Clum A."/>
            <person name="Steindorff A."/>
            <person name="Ohm R."/>
            <person name="Martin F."/>
            <person name="Silar P."/>
            <person name="Natvig D."/>
            <person name="Lalanne C."/>
            <person name="Gautier V."/>
            <person name="Ament-velasquez S.L."/>
            <person name="Kruys A."/>
            <person name="Hutchinson M.I."/>
            <person name="Powell A.J."/>
            <person name="Barry K."/>
            <person name="Miller A.N."/>
            <person name="Grigoriev I.V."/>
            <person name="Debuchy R."/>
            <person name="Gladieux P."/>
            <person name="Thoren M.H."/>
            <person name="Johannesson H."/>
        </authorList>
    </citation>
    <scope>NUCLEOTIDE SEQUENCE</scope>
    <source>
        <strain evidence="7">SMH3391-2</strain>
    </source>
</reference>
<sequence length="850" mass="95730">MPPRPFAADLSRTTSYICQSCLSGLRGHSTTITTTTTTATSAAANPQPWLLAAARSYSSRSNASRSLLSPPDGAEQPLNVRYFNEEQPGEYRQLPNGVEFGKASGGLHTNIVTAIDDLEQQMANTVNMLQRMEKQEGMQDKADELRRQFKKTLRIQYKGKTGPEAEQYGLLKIAGFGGGPRQRPIANLNKFLARESVVRGGIPKQKDLVECWKFYSAARKTLATSWASVPREVWDFLWMVLSWEGSGVENVNRMRHIYVLTKDMQAAGLTLRDSQQLLAIEAMFIEGWQDEAIEAWKKAVVTLGSKPETFKNYWELGVRMCCLRGDVDRAQRAADTLLKSSASADEPPAARILFPIIRALAVKEATTEQAWAAYQQLRELLGDDMKIEDYDEVITSFLVGNCVEHGLQAFVDMMFSDAIDIRGRTKLPTVVSNHFFTGKWLKRLIGAGDLDGAYKVVVYLQRKGVASSPIQLNGLIGAWIRSETAENLDKAENLAWSMIRARVEYVQMRKRTAEMHVPIRFYDPSPQIQPSPVATTGEEGEQPGIVETEDFTPPTHFRSATRASSETFSLLAENYAARGMHDRLQDLWAVLEQAEIGTSSFMMNQLIRSYAQNSQPDEALGLYERLVTRDRRVRPDAHTYLALFNSLSVNRLIVRDKDLSVIDAKNSRRFFAEMVRASWVFDSLDTYNILPRTVLFSMLKAKDYIAMIVAARAMRYLFDFSPSEALLIELASGTATLRVQSKRNMEKIMEGTKTIRGLMAEHRRGLVERGEVDAGEGGAIRLNEEQKATELGAVLEKLIMVKAGAQEVEFRRVQPILEETAREMGVFEVVVRRDEEWIERCKKVVRREVD</sequence>
<evidence type="ECO:0000256" key="2">
    <source>
        <dbReference type="ARBA" id="ARBA00022737"/>
    </source>
</evidence>